<dbReference type="RefSeq" id="WP_203988253.1">
    <property type="nucleotide sequence ID" value="NZ_BOPG01000009.1"/>
</dbReference>
<keyword evidence="2" id="KW-1185">Reference proteome</keyword>
<protein>
    <submittedName>
        <fullName evidence="1">Asparaginase</fullName>
    </submittedName>
</protein>
<dbReference type="PANTHER" id="PTHR42110">
    <property type="entry name" value="L-ASPARAGINASE, PUTATIVE (AFU_ORTHOLOGUE AFUA_3G11890)-RELATED"/>
    <property type="match status" value="1"/>
</dbReference>
<dbReference type="AlphaFoldDB" id="A0A8J3Z246"/>
<dbReference type="PANTHER" id="PTHR42110:SF1">
    <property type="entry name" value="L-ASPARAGINASE, PUTATIVE (AFU_ORTHOLOGUE AFUA_3G11890)-RELATED"/>
    <property type="match status" value="1"/>
</dbReference>
<proteinExistence type="predicted"/>
<organism evidence="1 2">
    <name type="scientific">Virgisporangium aurantiacum</name>
    <dbReference type="NCBI Taxonomy" id="175570"/>
    <lineage>
        <taxon>Bacteria</taxon>
        <taxon>Bacillati</taxon>
        <taxon>Actinomycetota</taxon>
        <taxon>Actinomycetes</taxon>
        <taxon>Micromonosporales</taxon>
        <taxon>Micromonosporaceae</taxon>
        <taxon>Virgisporangium</taxon>
    </lineage>
</organism>
<evidence type="ECO:0000313" key="1">
    <source>
        <dbReference type="EMBL" id="GIJ53765.1"/>
    </source>
</evidence>
<accession>A0A8J3Z246</accession>
<gene>
    <name evidence="1" type="ORF">Vau01_012810</name>
</gene>
<reference evidence="1" key="1">
    <citation type="submission" date="2021-01" db="EMBL/GenBank/DDBJ databases">
        <title>Whole genome shotgun sequence of Virgisporangium aurantiacum NBRC 16421.</title>
        <authorList>
            <person name="Komaki H."/>
            <person name="Tamura T."/>
        </authorList>
    </citation>
    <scope>NUCLEOTIDE SEQUENCE</scope>
    <source>
        <strain evidence="1">NBRC 16421</strain>
    </source>
</reference>
<dbReference type="EMBL" id="BOPG01000009">
    <property type="protein sequence ID" value="GIJ53765.1"/>
    <property type="molecule type" value="Genomic_DNA"/>
</dbReference>
<name>A0A8J3Z246_9ACTN</name>
<dbReference type="InterPro" id="IPR010349">
    <property type="entry name" value="Asparaginase_II"/>
</dbReference>
<evidence type="ECO:0000313" key="2">
    <source>
        <dbReference type="Proteomes" id="UP000612585"/>
    </source>
</evidence>
<sequence length="304" mass="31198">MADAYQGGELVAEVLRSGFVESWHHGSVAVLDAAGAVVASVGDITAPVFPRSSNKPLQAAGMLRAGFEPASAAELALAAASHRGERFHVDAARAMLERAGLPETRLRCPATTPLSDPCGEFSRASNNCSGKHAAMLVTCVAAGWPVDGYWEPTHPLQVTIQETVEELAGEPAGGVGVDGCGAPVLALSLRSLADSYRRLVETGDRVADAMRAHPEYVSGTDAQAYDTVLMRAVPGLLAKGGAEGVQAVAVPGVGAVAMKIDDGAKRALMPVLSWAFSKLGLDAPTPAEPVLGGGDTVGVVRSVL</sequence>
<comment type="caution">
    <text evidence="1">The sequence shown here is derived from an EMBL/GenBank/DDBJ whole genome shotgun (WGS) entry which is preliminary data.</text>
</comment>
<dbReference type="Pfam" id="PF06089">
    <property type="entry name" value="Asparaginase_II"/>
    <property type="match status" value="1"/>
</dbReference>
<dbReference type="Proteomes" id="UP000612585">
    <property type="component" value="Unassembled WGS sequence"/>
</dbReference>